<dbReference type="InterPro" id="IPR039760">
    <property type="entry name" value="MOFRL_protein"/>
</dbReference>
<dbReference type="PATRIC" id="fig|1227487.5.peg.566"/>
<evidence type="ECO:0000313" key="5">
    <source>
        <dbReference type="Proteomes" id="UP000011513"/>
    </source>
</evidence>
<keyword evidence="4" id="KW-0808">Transferase</keyword>
<dbReference type="InParanoid" id="M0DFC1"/>
<protein>
    <submittedName>
        <fullName evidence="4">Glycerate 2-kinase</fullName>
    </submittedName>
</protein>
<dbReference type="Gene3D" id="3.40.1480.10">
    <property type="entry name" value="MOFRL domain"/>
    <property type="match status" value="1"/>
</dbReference>
<keyword evidence="5" id="KW-1185">Reference proteome</keyword>
<evidence type="ECO:0000259" key="2">
    <source>
        <dbReference type="Pfam" id="PF05161"/>
    </source>
</evidence>
<dbReference type="EMBL" id="AOIV01000005">
    <property type="protein sequence ID" value="ELZ34196.1"/>
    <property type="molecule type" value="Genomic_DNA"/>
</dbReference>
<evidence type="ECO:0000259" key="3">
    <source>
        <dbReference type="Pfam" id="PF13660"/>
    </source>
</evidence>
<feature type="compositionally biased region" description="Basic and acidic residues" evidence="1">
    <location>
        <begin position="443"/>
        <end position="457"/>
    </location>
</feature>
<name>M0DFC1_HALPD</name>
<dbReference type="InterPro" id="IPR025286">
    <property type="entry name" value="MOFRL_assoc_dom"/>
</dbReference>
<keyword evidence="4" id="KW-0418">Kinase</keyword>
<dbReference type="Gene3D" id="3.40.50.10180">
    <property type="entry name" value="Glycerate kinase, MOFRL-like N-terminal domain"/>
    <property type="match status" value="1"/>
</dbReference>
<dbReference type="Proteomes" id="UP000011513">
    <property type="component" value="Unassembled WGS sequence"/>
</dbReference>
<dbReference type="PANTHER" id="PTHR12227:SF0">
    <property type="entry name" value="GLYCERATE KINASE"/>
    <property type="match status" value="1"/>
</dbReference>
<dbReference type="GO" id="GO:0008887">
    <property type="term" value="F:glycerate kinase activity"/>
    <property type="evidence" value="ECO:0007669"/>
    <property type="project" value="InterPro"/>
</dbReference>
<dbReference type="InterPro" id="IPR037035">
    <property type="entry name" value="GK-like_C_sf"/>
</dbReference>
<organism evidence="4 5">
    <name type="scientific">Halogeometricum pallidum JCM 14848</name>
    <dbReference type="NCBI Taxonomy" id="1227487"/>
    <lineage>
        <taxon>Archaea</taxon>
        <taxon>Methanobacteriati</taxon>
        <taxon>Methanobacteriota</taxon>
        <taxon>Stenosarchaea group</taxon>
        <taxon>Halobacteria</taxon>
        <taxon>Halobacteriales</taxon>
        <taxon>Haloferacaceae</taxon>
        <taxon>Halogeometricum</taxon>
    </lineage>
</organism>
<dbReference type="GO" id="GO:0005737">
    <property type="term" value="C:cytoplasm"/>
    <property type="evidence" value="ECO:0007669"/>
    <property type="project" value="TreeGrafter"/>
</dbReference>
<dbReference type="SUPFAM" id="SSF82544">
    <property type="entry name" value="GckA/TtuD-like"/>
    <property type="match status" value="1"/>
</dbReference>
<dbReference type="InterPro" id="IPR007835">
    <property type="entry name" value="MOFRL"/>
</dbReference>
<reference evidence="4 5" key="1">
    <citation type="journal article" date="2014" name="PLoS Genet.">
        <title>Phylogenetically driven sequencing of extremely halophilic archaea reveals strategies for static and dynamic osmo-response.</title>
        <authorList>
            <person name="Becker E.A."/>
            <person name="Seitzer P.M."/>
            <person name="Tritt A."/>
            <person name="Larsen D."/>
            <person name="Krusor M."/>
            <person name="Yao A.I."/>
            <person name="Wu D."/>
            <person name="Madern D."/>
            <person name="Eisen J.A."/>
            <person name="Darling A.E."/>
            <person name="Facciotti M.T."/>
        </authorList>
    </citation>
    <scope>NUCLEOTIDE SEQUENCE [LARGE SCALE GENOMIC DNA]</scope>
    <source>
        <strain evidence="4 5">JCM 14848</strain>
    </source>
</reference>
<feature type="region of interest" description="Disordered" evidence="1">
    <location>
        <begin position="437"/>
        <end position="457"/>
    </location>
</feature>
<dbReference type="OrthoDB" id="10741at2157"/>
<feature type="compositionally biased region" description="Basic and acidic residues" evidence="1">
    <location>
        <begin position="251"/>
        <end position="260"/>
    </location>
</feature>
<dbReference type="Pfam" id="PF05161">
    <property type="entry name" value="MOFRL"/>
    <property type="match status" value="1"/>
</dbReference>
<feature type="region of interest" description="Disordered" evidence="1">
    <location>
        <begin position="251"/>
        <end position="271"/>
    </location>
</feature>
<dbReference type="InterPro" id="IPR038614">
    <property type="entry name" value="GK_N_sf"/>
</dbReference>
<dbReference type="RefSeq" id="WP_008383713.1">
    <property type="nucleotide sequence ID" value="NZ_AOIV01000005.1"/>
</dbReference>
<comment type="caution">
    <text evidence="4">The sequence shown here is derived from an EMBL/GenBank/DDBJ whole genome shotgun (WGS) entry which is preliminary data.</text>
</comment>
<sequence>MRDLTFDAETPTTAHETAVACLRDAVEAVLPDRVVRDSVSLDGDDLSISGSTYDLASFDRLLVVGGGKAGDGVADALEAVLGGRIDAGVVVTPDPGTGARIDRLPGAHPVPSREGVESARRIVDLLADADERTLVLAVVTGGASAVIPTPAEGIALEDLQSTTDALLRSGAHIGELNAVRKHLSTLKGGGLARLAAPATVAGLVLSDVVGNDLGVIASGPTAPDGTTYDDALSVLDRYDLDVPASVRERLERGARGELSETPKPGDPAFDRVRNHVLADGHTALSAARETAEAAGYEPILLSSRVRGEAREAAKTHVAVAEEAAATGDPVDAPAVILTGGECTVTVRGDGEGGPNLEYCLSAARELGTDAVVAAVDSDGEDGGTDVAGAVVDAETAAGVEAGREAAAALAGNDALPFLRDRGALVRTGPTGTNVNDLRVAVVDGRDGRRDSEDPSGE</sequence>
<dbReference type="PANTHER" id="PTHR12227">
    <property type="entry name" value="GLYCERATE KINASE"/>
    <property type="match status" value="1"/>
</dbReference>
<gene>
    <name evidence="4" type="ORF">C474_02785</name>
</gene>
<feature type="domain" description="MOFRL" evidence="2">
    <location>
        <begin position="335"/>
        <end position="436"/>
    </location>
</feature>
<dbReference type="AlphaFoldDB" id="M0DFC1"/>
<evidence type="ECO:0000313" key="4">
    <source>
        <dbReference type="EMBL" id="ELZ34196.1"/>
    </source>
</evidence>
<feature type="domain" description="MOFRL-associated" evidence="3">
    <location>
        <begin position="19"/>
        <end position="251"/>
    </location>
</feature>
<proteinExistence type="predicted"/>
<accession>M0DFC1</accession>
<evidence type="ECO:0000256" key="1">
    <source>
        <dbReference type="SAM" id="MobiDB-lite"/>
    </source>
</evidence>
<dbReference type="eggNOG" id="arCOG04170">
    <property type="taxonomic scope" value="Archaea"/>
</dbReference>
<dbReference type="Pfam" id="PF13660">
    <property type="entry name" value="DUF4147"/>
    <property type="match status" value="1"/>
</dbReference>